<feature type="binding site" evidence="16">
    <location>
        <begin position="6"/>
        <end position="13"/>
    </location>
    <ligand>
        <name>ATP</name>
        <dbReference type="ChEBI" id="CHEBI:30616"/>
    </ligand>
</feature>
<name>A0A4P7P1P1_9GAMM</name>
<comment type="subunit">
    <text evidence="5 16">Homodimer.</text>
</comment>
<dbReference type="GO" id="GO:0005524">
    <property type="term" value="F:ATP binding"/>
    <property type="evidence" value="ECO:0007669"/>
    <property type="project" value="UniProtKB-UniRule"/>
</dbReference>
<feature type="binding site" evidence="16">
    <location>
        <position position="94"/>
    </location>
    <ligand>
        <name>substrate</name>
    </ligand>
</feature>
<dbReference type="AlphaFoldDB" id="A0A4P7P1P1"/>
<feature type="binding site" evidence="16">
    <location>
        <begin position="101"/>
        <end position="104"/>
    </location>
    <ligand>
        <name>substrate</name>
    </ligand>
</feature>
<dbReference type="Proteomes" id="UP000296201">
    <property type="component" value="Chromosome"/>
</dbReference>
<keyword evidence="9 16" id="KW-0547">Nucleotide-binding</keyword>
<feature type="binding site" evidence="16">
    <location>
        <position position="179"/>
    </location>
    <ligand>
        <name>substrate</name>
    </ligand>
</feature>
<comment type="similarity">
    <text evidence="14 16">Belongs to the type III pantothenate kinase family.</text>
</comment>
<evidence type="ECO:0000256" key="5">
    <source>
        <dbReference type="ARBA" id="ARBA00011738"/>
    </source>
</evidence>
<organism evidence="17 18">
    <name type="scientific">Hydrogenovibrio crunogenus</name>
    <dbReference type="NCBI Taxonomy" id="39765"/>
    <lineage>
        <taxon>Bacteria</taxon>
        <taxon>Pseudomonadati</taxon>
        <taxon>Pseudomonadota</taxon>
        <taxon>Gammaproteobacteria</taxon>
        <taxon>Thiotrichales</taxon>
        <taxon>Piscirickettsiaceae</taxon>
        <taxon>Hydrogenovibrio</taxon>
    </lineage>
</organism>
<dbReference type="SUPFAM" id="SSF53067">
    <property type="entry name" value="Actin-like ATPase domain"/>
    <property type="match status" value="2"/>
</dbReference>
<evidence type="ECO:0000256" key="8">
    <source>
        <dbReference type="ARBA" id="ARBA00022679"/>
    </source>
</evidence>
<evidence type="ECO:0000256" key="3">
    <source>
        <dbReference type="ARBA" id="ARBA00004496"/>
    </source>
</evidence>
<evidence type="ECO:0000256" key="9">
    <source>
        <dbReference type="ARBA" id="ARBA00022741"/>
    </source>
</evidence>
<dbReference type="UniPathway" id="UPA00241">
    <property type="reaction ID" value="UER00352"/>
</dbReference>
<dbReference type="HAMAP" id="MF_01274">
    <property type="entry name" value="Pantothen_kinase_3"/>
    <property type="match status" value="1"/>
</dbReference>
<comment type="catalytic activity">
    <reaction evidence="1 16">
        <text>(R)-pantothenate + ATP = (R)-4'-phosphopantothenate + ADP + H(+)</text>
        <dbReference type="Rhea" id="RHEA:16373"/>
        <dbReference type="ChEBI" id="CHEBI:10986"/>
        <dbReference type="ChEBI" id="CHEBI:15378"/>
        <dbReference type="ChEBI" id="CHEBI:29032"/>
        <dbReference type="ChEBI" id="CHEBI:30616"/>
        <dbReference type="ChEBI" id="CHEBI:456216"/>
        <dbReference type="EC" id="2.7.1.33"/>
    </reaction>
</comment>
<dbReference type="GO" id="GO:0004594">
    <property type="term" value="F:pantothenate kinase activity"/>
    <property type="evidence" value="ECO:0007669"/>
    <property type="project" value="UniProtKB-UniRule"/>
</dbReference>
<evidence type="ECO:0000256" key="1">
    <source>
        <dbReference type="ARBA" id="ARBA00001206"/>
    </source>
</evidence>
<dbReference type="RefSeq" id="WP_135796561.1">
    <property type="nucleotide sequence ID" value="NZ_CP032096.1"/>
</dbReference>
<accession>A0A4P7P1P1</accession>
<evidence type="ECO:0000313" key="18">
    <source>
        <dbReference type="Proteomes" id="UP000296201"/>
    </source>
</evidence>
<dbReference type="Gene3D" id="3.30.420.40">
    <property type="match status" value="2"/>
</dbReference>
<comment type="function">
    <text evidence="16">Catalyzes the phosphorylation of pantothenate (Pan), the first step in CoA biosynthesis.</text>
</comment>
<comment type="cofactor">
    <cofactor evidence="16">
        <name>NH4(+)</name>
        <dbReference type="ChEBI" id="CHEBI:28938"/>
    </cofactor>
    <cofactor evidence="16">
        <name>K(+)</name>
        <dbReference type="ChEBI" id="CHEBI:29103"/>
    </cofactor>
    <text evidence="16">A monovalent cation. Ammonium or potassium.</text>
</comment>
<protein>
    <recommendedName>
        <fullName evidence="15 16">Type III pantothenate kinase</fullName>
        <ecNumber evidence="6 16">2.7.1.33</ecNumber>
    </recommendedName>
    <alternativeName>
        <fullName evidence="16">PanK-III</fullName>
    </alternativeName>
    <alternativeName>
        <fullName evidence="16">Pantothenic acid kinase</fullName>
    </alternativeName>
</protein>
<sequence length="248" mass="26935">MLIFFELGNTQLKAATIHKGTYRFLGNVKHDAILSGEFIESFNLDEQNSSAVYVSSVAPSELNATLTELIQQYFKVYPTFLATQPSCCGIQCGYERFDQFGVDRWMAILGACSGSSKPTFIVDAGTALTVDAVIDKKHIGGFIVPGLGLMRDSLLKNTALNEQSLVLEPAQDGLLAKDTAGGVMGGTLYMVGSYLNSLISDLELETGRKFNCIGTGGDFLSLKPVLDKPYTYIEDLTLRGMKEVIESL</sequence>
<comment type="subcellular location">
    <subcellularLocation>
        <location evidence="3 16">Cytoplasm</location>
    </subcellularLocation>
</comment>
<proteinExistence type="inferred from homology"/>
<evidence type="ECO:0000256" key="13">
    <source>
        <dbReference type="ARBA" id="ARBA00022993"/>
    </source>
</evidence>
<comment type="pathway">
    <text evidence="4 16">Cofactor biosynthesis; coenzyme A biosynthesis; CoA from (R)-pantothenate: step 1/5.</text>
</comment>
<evidence type="ECO:0000256" key="7">
    <source>
        <dbReference type="ARBA" id="ARBA00022490"/>
    </source>
</evidence>
<evidence type="ECO:0000313" key="17">
    <source>
        <dbReference type="EMBL" id="QBZ83988.1"/>
    </source>
</evidence>
<dbReference type="InterPro" id="IPR043129">
    <property type="entry name" value="ATPase_NBD"/>
</dbReference>
<dbReference type="OrthoDB" id="9781305at2"/>
<dbReference type="GO" id="GO:0005737">
    <property type="term" value="C:cytoplasm"/>
    <property type="evidence" value="ECO:0007669"/>
    <property type="project" value="UniProtKB-SubCell"/>
</dbReference>
<keyword evidence="10 16" id="KW-0418">Kinase</keyword>
<dbReference type="NCBIfam" id="TIGR00671">
    <property type="entry name" value="baf"/>
    <property type="match status" value="1"/>
</dbReference>
<dbReference type="GO" id="GO:0046872">
    <property type="term" value="F:metal ion binding"/>
    <property type="evidence" value="ECO:0007669"/>
    <property type="project" value="UniProtKB-KW"/>
</dbReference>
<evidence type="ECO:0000256" key="14">
    <source>
        <dbReference type="ARBA" id="ARBA00038036"/>
    </source>
</evidence>
<dbReference type="PANTHER" id="PTHR34265:SF1">
    <property type="entry name" value="TYPE III PANTOTHENATE KINASE"/>
    <property type="match status" value="1"/>
</dbReference>
<dbReference type="InterPro" id="IPR004619">
    <property type="entry name" value="Type_III_PanK"/>
</dbReference>
<evidence type="ECO:0000256" key="4">
    <source>
        <dbReference type="ARBA" id="ARBA00005225"/>
    </source>
</evidence>
<evidence type="ECO:0000256" key="12">
    <source>
        <dbReference type="ARBA" id="ARBA00022958"/>
    </source>
</evidence>
<dbReference type="Pfam" id="PF03309">
    <property type="entry name" value="Pan_kinase"/>
    <property type="match status" value="1"/>
</dbReference>
<evidence type="ECO:0000256" key="6">
    <source>
        <dbReference type="ARBA" id="ARBA00012102"/>
    </source>
</evidence>
<feature type="binding site" evidence="16">
    <location>
        <position position="126"/>
    </location>
    <ligand>
        <name>ATP</name>
        <dbReference type="ChEBI" id="CHEBI:30616"/>
    </ligand>
</feature>
<feature type="binding site" evidence="16">
    <location>
        <position position="123"/>
    </location>
    <ligand>
        <name>K(+)</name>
        <dbReference type="ChEBI" id="CHEBI:29103"/>
    </ligand>
</feature>
<feature type="active site" description="Proton acceptor" evidence="16">
    <location>
        <position position="103"/>
    </location>
</feature>
<dbReference type="GO" id="GO:0015937">
    <property type="term" value="P:coenzyme A biosynthetic process"/>
    <property type="evidence" value="ECO:0007669"/>
    <property type="project" value="UniProtKB-UniRule"/>
</dbReference>
<evidence type="ECO:0000256" key="11">
    <source>
        <dbReference type="ARBA" id="ARBA00022840"/>
    </source>
</evidence>
<dbReference type="EMBL" id="CP032096">
    <property type="protein sequence ID" value="QBZ83988.1"/>
    <property type="molecule type" value="Genomic_DNA"/>
</dbReference>
<keyword evidence="12 16" id="KW-0630">Potassium</keyword>
<gene>
    <name evidence="16 17" type="primary">coaX</name>
    <name evidence="17" type="ORF">GHNINEIG_02058</name>
</gene>
<dbReference type="EC" id="2.7.1.33" evidence="6 16"/>
<evidence type="ECO:0000256" key="15">
    <source>
        <dbReference type="ARBA" id="ARBA00040883"/>
    </source>
</evidence>
<evidence type="ECO:0000256" key="16">
    <source>
        <dbReference type="HAMAP-Rule" id="MF_01274"/>
    </source>
</evidence>
<evidence type="ECO:0000256" key="2">
    <source>
        <dbReference type="ARBA" id="ARBA00001958"/>
    </source>
</evidence>
<keyword evidence="13 16" id="KW-0173">Coenzyme A biosynthesis</keyword>
<keyword evidence="16" id="KW-0479">Metal-binding</keyword>
<keyword evidence="8 16" id="KW-0808">Transferase</keyword>
<comment type="cofactor">
    <cofactor evidence="2">
        <name>K(+)</name>
        <dbReference type="ChEBI" id="CHEBI:29103"/>
    </cofactor>
</comment>
<keyword evidence="11 16" id="KW-0067">ATP-binding</keyword>
<dbReference type="PANTHER" id="PTHR34265">
    <property type="entry name" value="TYPE III PANTOTHENATE KINASE"/>
    <property type="match status" value="1"/>
</dbReference>
<keyword evidence="18" id="KW-1185">Reference proteome</keyword>
<evidence type="ECO:0000256" key="10">
    <source>
        <dbReference type="ARBA" id="ARBA00022777"/>
    </source>
</evidence>
<dbReference type="CDD" id="cd24015">
    <property type="entry name" value="ASKHA_NBD_PanK-III"/>
    <property type="match status" value="1"/>
</dbReference>
<keyword evidence="7 16" id="KW-0963">Cytoplasm</keyword>
<reference evidence="17 18" key="1">
    <citation type="submission" date="2018-08" db="EMBL/GenBank/DDBJ databases">
        <title>Horizontal acquisition of hydrogen conversion ability and other habitat adaptations in Hydrogenovibrio crunogenus strains.</title>
        <authorList>
            <person name="Gonnella G."/>
            <person name="Adam N."/>
            <person name="Perner M."/>
        </authorList>
    </citation>
    <scope>NUCLEOTIDE SEQUENCE [LARGE SCALE GENOMIC DNA]</scope>
    <source>
        <strain evidence="17 18">SP-41</strain>
    </source>
</reference>